<evidence type="ECO:0000256" key="3">
    <source>
        <dbReference type="ARBA" id="ARBA00023242"/>
    </source>
</evidence>
<organism evidence="6 7">
    <name type="scientific">Galdieria partita</name>
    <dbReference type="NCBI Taxonomy" id="83374"/>
    <lineage>
        <taxon>Eukaryota</taxon>
        <taxon>Rhodophyta</taxon>
        <taxon>Bangiophyceae</taxon>
        <taxon>Galdieriales</taxon>
        <taxon>Galdieriaceae</taxon>
        <taxon>Galdieria</taxon>
    </lineage>
</organism>
<dbReference type="PANTHER" id="PTHR18034:SF4">
    <property type="entry name" value="NUCLEOLAR MIF4G DOMAIN-CONTAINING PROTEIN 1"/>
    <property type="match status" value="1"/>
</dbReference>
<protein>
    <recommendedName>
        <fullName evidence="5">MI domain-containing protein</fullName>
    </recommendedName>
</protein>
<evidence type="ECO:0000256" key="2">
    <source>
        <dbReference type="ARBA" id="ARBA00006856"/>
    </source>
</evidence>
<dbReference type="InterPro" id="IPR050781">
    <property type="entry name" value="CWC22_splicing_factor"/>
</dbReference>
<dbReference type="PROSITE" id="PS51366">
    <property type="entry name" value="MI"/>
    <property type="match status" value="1"/>
</dbReference>
<reference evidence="6" key="2">
    <citation type="submission" date="2022-01" db="EMBL/GenBank/DDBJ databases">
        <authorList>
            <person name="Hirooka S."/>
            <person name="Miyagishima S.Y."/>
        </authorList>
    </citation>
    <scope>NUCLEOTIDE SEQUENCE</scope>
    <source>
        <strain evidence="6">NBRC 102759</strain>
    </source>
</reference>
<dbReference type="GO" id="GO:0042274">
    <property type="term" value="P:ribosomal small subunit biogenesis"/>
    <property type="evidence" value="ECO:0007669"/>
    <property type="project" value="TreeGrafter"/>
</dbReference>
<dbReference type="GO" id="GO:0003723">
    <property type="term" value="F:RNA binding"/>
    <property type="evidence" value="ECO:0007669"/>
    <property type="project" value="InterPro"/>
</dbReference>
<dbReference type="Pfam" id="PF02854">
    <property type="entry name" value="MIF4G"/>
    <property type="match status" value="1"/>
</dbReference>
<evidence type="ECO:0000259" key="5">
    <source>
        <dbReference type="PROSITE" id="PS51366"/>
    </source>
</evidence>
<dbReference type="Pfam" id="PF02847">
    <property type="entry name" value="MA3"/>
    <property type="match status" value="1"/>
</dbReference>
<dbReference type="EMBL" id="BQMJ01000068">
    <property type="protein sequence ID" value="GJQ15387.1"/>
    <property type="molecule type" value="Genomic_DNA"/>
</dbReference>
<dbReference type="Proteomes" id="UP001061958">
    <property type="component" value="Unassembled WGS sequence"/>
</dbReference>
<evidence type="ECO:0000256" key="4">
    <source>
        <dbReference type="SAM" id="MobiDB-lite"/>
    </source>
</evidence>
<feature type="domain" description="MI" evidence="5">
    <location>
        <begin position="409"/>
        <end position="529"/>
    </location>
</feature>
<dbReference type="InterPro" id="IPR016024">
    <property type="entry name" value="ARM-type_fold"/>
</dbReference>
<dbReference type="PANTHER" id="PTHR18034">
    <property type="entry name" value="CELL CYCLE CONTROL PROTEIN CWF22-RELATED"/>
    <property type="match status" value="1"/>
</dbReference>
<dbReference type="AlphaFoldDB" id="A0A9C7Q5M0"/>
<dbReference type="SUPFAM" id="SSF48371">
    <property type="entry name" value="ARM repeat"/>
    <property type="match status" value="1"/>
</dbReference>
<dbReference type="SMART" id="SM00544">
    <property type="entry name" value="MA3"/>
    <property type="match status" value="1"/>
</dbReference>
<comment type="similarity">
    <text evidence="2">Belongs to the CWC22 family.</text>
</comment>
<evidence type="ECO:0000256" key="1">
    <source>
        <dbReference type="ARBA" id="ARBA00004604"/>
    </source>
</evidence>
<comment type="caution">
    <text evidence="6">The sequence shown here is derived from an EMBL/GenBank/DDBJ whole genome shotgun (WGS) entry which is preliminary data.</text>
</comment>
<dbReference type="GO" id="GO:0005730">
    <property type="term" value="C:nucleolus"/>
    <property type="evidence" value="ECO:0007669"/>
    <property type="project" value="UniProtKB-SubCell"/>
</dbReference>
<dbReference type="Gene3D" id="1.25.40.180">
    <property type="match status" value="1"/>
</dbReference>
<evidence type="ECO:0000313" key="7">
    <source>
        <dbReference type="Proteomes" id="UP001061958"/>
    </source>
</evidence>
<proteinExistence type="inferred from homology"/>
<name>A0A9C7Q5M0_9RHOD</name>
<keyword evidence="3" id="KW-0539">Nucleus</keyword>
<dbReference type="SMART" id="SM00543">
    <property type="entry name" value="MIF4G"/>
    <property type="match status" value="1"/>
</dbReference>
<dbReference type="OrthoDB" id="10260961at2759"/>
<feature type="compositionally biased region" description="Basic residues" evidence="4">
    <location>
        <begin position="34"/>
        <end position="49"/>
    </location>
</feature>
<comment type="subcellular location">
    <subcellularLocation>
        <location evidence="1">Nucleus</location>
        <location evidence="1">Nucleolus</location>
    </subcellularLocation>
</comment>
<accession>A0A9C7Q5M0</accession>
<dbReference type="InterPro" id="IPR003891">
    <property type="entry name" value="Initiation_fac_eIF4g_MI"/>
</dbReference>
<dbReference type="InterPro" id="IPR003890">
    <property type="entry name" value="MIF4G-like_typ-3"/>
</dbReference>
<reference evidence="6" key="1">
    <citation type="journal article" date="2022" name="Proc. Natl. Acad. Sci. U.S.A.">
        <title>Life cycle and functional genomics of the unicellular red alga Galdieria for elucidating algal and plant evolution and industrial use.</title>
        <authorList>
            <person name="Hirooka S."/>
            <person name="Itabashi T."/>
            <person name="Ichinose T.M."/>
            <person name="Onuma R."/>
            <person name="Fujiwara T."/>
            <person name="Yamashita S."/>
            <person name="Jong L.W."/>
            <person name="Tomita R."/>
            <person name="Iwane A.H."/>
            <person name="Miyagishima S.Y."/>
        </authorList>
    </citation>
    <scope>NUCLEOTIDE SEQUENCE</scope>
    <source>
        <strain evidence="6">NBRC 102759</strain>
    </source>
</reference>
<keyword evidence="7" id="KW-1185">Reference proteome</keyword>
<sequence length="608" mass="71204">MKNRLVLPFALRKQLEQNTSKSATCKDSSLWALRQRKKNRKQRKLIKSRTKQEKVPRKPTKNTFSPSTVKMDRLSNEEETEQNSASQRPQEKRLPVQRQIRALWNRVSEGNAESIAKSLEAMLKSLSDETEREHFQSSLVTLLLESLNNHSSLVSSVHPYISSFAAVIAFFHFRNQLVISTRLVYQVLQQIFVDKTNGREGYVFQGTDSDVDIFSLLALIMELYKLQVIHCQVIYGLIRYFASNLSELTAQCLLVMIRRCGVDLRKDDPRALKDIIEHIRENAENQKKSDNMSKVFSTRLEIVLDLIYDWKDNKLFVKESTSFPHWITTNGITASSSHADRSLQFSLEDLQDWHTFYNTVVSKNNKEDRDALESKHSTISVNEEENIHSMQMEGDTVDQVVRLQRLNTDTRRNIFRMIMTSEDVVDAEHRLVAYGGKRKSLLREIANMVILGCYRERHFNPFYVALTKRLCLYSVRYKKAFQFSIWQIWKRMEQGEKWSSTKLRNLSSYIGELLLERVISISCFRVLPNLSQSTPTLRTLLYFILEKAKNRPNDDWLALLQENISDVRCQPFYFTLYFLLQEWRKEEDHSRVNGWLRFLQSCNLCASD</sequence>
<feature type="region of interest" description="Disordered" evidence="4">
    <location>
        <begin position="31"/>
        <end position="94"/>
    </location>
</feature>
<evidence type="ECO:0000313" key="6">
    <source>
        <dbReference type="EMBL" id="GJQ15387.1"/>
    </source>
</evidence>
<gene>
    <name evidence="6" type="ORF">GpartN1_g7178.t1</name>
</gene>